<organism evidence="2 3">
    <name type="scientific">Nostoc cycadae WK-1</name>
    <dbReference type="NCBI Taxonomy" id="1861711"/>
    <lineage>
        <taxon>Bacteria</taxon>
        <taxon>Bacillati</taxon>
        <taxon>Cyanobacteriota</taxon>
        <taxon>Cyanophyceae</taxon>
        <taxon>Nostocales</taxon>
        <taxon>Nostocaceae</taxon>
        <taxon>Nostoc</taxon>
    </lineage>
</organism>
<gene>
    <name evidence="2" type="ORF">NCWK1_2386</name>
</gene>
<keyword evidence="3" id="KW-1185">Reference proteome</keyword>
<dbReference type="AlphaFoldDB" id="A0A2H6LHD8"/>
<keyword evidence="1" id="KW-0472">Membrane</keyword>
<reference evidence="3" key="1">
    <citation type="journal article" date="2018" name="Genome Announc.">
        <title>Draft Genome Sequence of the Nitrogen-Fixing and Hormogonia-Inducing Cyanobacterium Nostoc cycadae Strain WK-1, Isolated from the Coralloid Roots of Cycas revoluta.</title>
        <authorList>
            <person name="Kanesaki Y."/>
            <person name="Hirose M."/>
            <person name="Hirose Y."/>
            <person name="Fujisawa T."/>
            <person name="Nakamura Y."/>
            <person name="Watanabe S."/>
            <person name="Matsunaga S."/>
            <person name="Uchida H."/>
            <person name="Murakami A."/>
        </authorList>
    </citation>
    <scope>NUCLEOTIDE SEQUENCE [LARGE SCALE GENOMIC DNA]</scope>
    <source>
        <strain evidence="3">WK-1</strain>
    </source>
</reference>
<sequence length="317" mass="35162">MANSSPTSIAKSLVFPAILSLIVSVTGGILVFRTTDKKAGLNYNVDTSAVFTGQTKNISIISVMISNPEQKEVEDVRVVIPVEKSQLTEYKVVGIQSSSYSQSSDAKQIEIKVPYLNPKESFSIQILLSPNSPNFSLSSERVIVRGKGVSTSLSSVNQDNKFSEVFSSVAAALISLIILSVPRFFPSLLYTSKHSDDQRDIMAYILGANGFYEEASHFRNIERDTSYWALSDYLAEKCIESGDKDKTQRGIKCLSDLLSYASMEDTSELLIHYNLSRLSAIVGDLKLARDHLELARKGRHRVIEMRISFDKNISQIL</sequence>
<evidence type="ECO:0000313" key="2">
    <source>
        <dbReference type="EMBL" id="GBE92630.1"/>
    </source>
</evidence>
<evidence type="ECO:0000313" key="3">
    <source>
        <dbReference type="Proteomes" id="UP000236527"/>
    </source>
</evidence>
<dbReference type="Proteomes" id="UP000236527">
    <property type="component" value="Unassembled WGS sequence"/>
</dbReference>
<keyword evidence="1" id="KW-0812">Transmembrane</keyword>
<feature type="transmembrane region" description="Helical" evidence="1">
    <location>
        <begin position="12"/>
        <end position="32"/>
    </location>
</feature>
<dbReference type="EMBL" id="BDGE01000039">
    <property type="protein sequence ID" value="GBE92630.1"/>
    <property type="molecule type" value="Genomic_DNA"/>
</dbReference>
<proteinExistence type="predicted"/>
<dbReference type="RefSeq" id="WP_103124929.1">
    <property type="nucleotide sequence ID" value="NZ_DF978427.1"/>
</dbReference>
<evidence type="ECO:0000256" key="1">
    <source>
        <dbReference type="SAM" id="Phobius"/>
    </source>
</evidence>
<comment type="caution">
    <text evidence="2">The sequence shown here is derived from an EMBL/GenBank/DDBJ whole genome shotgun (WGS) entry which is preliminary data.</text>
</comment>
<name>A0A2H6LHD8_9NOSO</name>
<keyword evidence="1" id="KW-1133">Transmembrane helix</keyword>
<accession>A0A2H6LHD8</accession>
<protein>
    <submittedName>
        <fullName evidence="2">Uncharacterized protein</fullName>
    </submittedName>
</protein>